<feature type="compositionally biased region" description="Gly residues" evidence="1">
    <location>
        <begin position="196"/>
        <end position="212"/>
    </location>
</feature>
<sequence length="289" mass="29225">MNERTARTGPISGLILASPKISSSLLRSISLLALSVASSPSPRSRSSRLIAPSPSSASSPNSTSPSPASPPHSLPARESEETLIAAGSRILPASPVIAGVTAPDPGAEPGGASLLSFLSKELWGIQNPGLRLLRRRREPEEEGGRAGRSKKLLKGGRVVSGEERELLDSLGVEVCVWFWGWGGAGEGKGIDEGGRTAEGGTGLEAGAGGGARGDAPKLAGRLDGPATGERERIVLLGDNDPARPRAGSGVSGRRSGGVGLGSRAAGGGEGENGKGGVLGILRCLSREED</sequence>
<keyword evidence="3" id="KW-1185">Reference proteome</keyword>
<dbReference type="Proteomes" id="UP000076738">
    <property type="component" value="Unassembled WGS sequence"/>
</dbReference>
<dbReference type="EMBL" id="KV417285">
    <property type="protein sequence ID" value="KZO96114.1"/>
    <property type="molecule type" value="Genomic_DNA"/>
</dbReference>
<evidence type="ECO:0000313" key="3">
    <source>
        <dbReference type="Proteomes" id="UP000076738"/>
    </source>
</evidence>
<protein>
    <submittedName>
        <fullName evidence="2">Uncharacterized protein</fullName>
    </submittedName>
</protein>
<reference evidence="2 3" key="1">
    <citation type="journal article" date="2016" name="Mol. Biol. Evol.">
        <title>Comparative Genomics of Early-Diverging Mushroom-Forming Fungi Provides Insights into the Origins of Lignocellulose Decay Capabilities.</title>
        <authorList>
            <person name="Nagy L.G."/>
            <person name="Riley R."/>
            <person name="Tritt A."/>
            <person name="Adam C."/>
            <person name="Daum C."/>
            <person name="Floudas D."/>
            <person name="Sun H."/>
            <person name="Yadav J.S."/>
            <person name="Pangilinan J."/>
            <person name="Larsson K.H."/>
            <person name="Matsuura K."/>
            <person name="Barry K."/>
            <person name="Labutti K."/>
            <person name="Kuo R."/>
            <person name="Ohm R.A."/>
            <person name="Bhattacharya S.S."/>
            <person name="Shirouzu T."/>
            <person name="Yoshinaga Y."/>
            <person name="Martin F.M."/>
            <person name="Grigoriev I.V."/>
            <person name="Hibbett D.S."/>
        </authorList>
    </citation>
    <scope>NUCLEOTIDE SEQUENCE [LARGE SCALE GENOMIC DNA]</scope>
    <source>
        <strain evidence="2 3">TUFC12733</strain>
    </source>
</reference>
<organism evidence="2 3">
    <name type="scientific">Calocera viscosa (strain TUFC12733)</name>
    <dbReference type="NCBI Taxonomy" id="1330018"/>
    <lineage>
        <taxon>Eukaryota</taxon>
        <taxon>Fungi</taxon>
        <taxon>Dikarya</taxon>
        <taxon>Basidiomycota</taxon>
        <taxon>Agaricomycotina</taxon>
        <taxon>Dacrymycetes</taxon>
        <taxon>Dacrymycetales</taxon>
        <taxon>Dacrymycetaceae</taxon>
        <taxon>Calocera</taxon>
    </lineage>
</organism>
<accession>A0A167LWZ2</accession>
<proteinExistence type="predicted"/>
<name>A0A167LWZ2_CALVF</name>
<gene>
    <name evidence="2" type="ORF">CALVIDRAFT_134145</name>
</gene>
<feature type="compositionally biased region" description="Gly residues" evidence="1">
    <location>
        <begin position="254"/>
        <end position="278"/>
    </location>
</feature>
<dbReference type="AlphaFoldDB" id="A0A167LWZ2"/>
<feature type="region of interest" description="Disordered" evidence="1">
    <location>
        <begin position="189"/>
        <end position="289"/>
    </location>
</feature>
<feature type="region of interest" description="Disordered" evidence="1">
    <location>
        <begin position="36"/>
        <end position="78"/>
    </location>
</feature>
<feature type="compositionally biased region" description="Low complexity" evidence="1">
    <location>
        <begin position="36"/>
        <end position="66"/>
    </location>
</feature>
<evidence type="ECO:0000313" key="2">
    <source>
        <dbReference type="EMBL" id="KZO96114.1"/>
    </source>
</evidence>
<evidence type="ECO:0000256" key="1">
    <source>
        <dbReference type="SAM" id="MobiDB-lite"/>
    </source>
</evidence>